<sequence>MSFNSESLTDKSIKVINASIDLAKEFGHAQLQPVHIVSALFDSEDNFLKNVCTKAGGDPSKAERSIKQMLVRQVSQDPPPMEIYMSPAMTKVINSSKEISKSQKDSFVAVDHILLALLENNDILKCFTDARMTKKSLTNAITQIRGNNRVETRSAEETYESLSKYAVDMIELAKSGKIDPVVGRDEEIRRVIRVLSRRTKNNPVLIGEPGVGKTAIVEGLAMRIIRRDVPDNLQCRLFSLDMGALIAGAKYRGEFEERLKAVLKEVKESEEGIILFIDEIHLVLGAGKTDGAMDAANLLKPMLARGELRCIGATTLDEYKKHVEKDAAFERRFQQVLVGEPSVTDTVSILRGIKEKYELHHGVKIKDAALVAAAMLSSRYITNRFLPDKAIDLIDEACANTRVQLDSQPEIIDQLERRHLQLEVEATALSKEKDPASQARLEKVQQEMESIRGEMQPLKLQYETEKGRLDEIRRLKQKLDDLKTKADAAEREANVQKAADIRYYAIPDVTKQIQELSAKKTKEDLNDADSEKKLLTEIVGVDQINEVVSRWTGIPVSRLSKTQIDRLLTLGDQLRKRVVGEDHAVEVVADAIMRSRAGLARTNQPTGSFLFLGPTGVGKTELAKALAAELFDDEKQMVRLDMSEYMESHSVSRLIGSPPGYVGYEEGGQLTEAVRRRPYSVILFDEVEKAHPKVLNILLEVLDDARLTDSKGRVVDFSNTVIILTSNVGQNHILSSAGTKEDPVPGELSQKTLDLVMADVKKHFRPEFLNRLDDIIVFQRLTNEALTKIVELQLKRVGVRLESRDIDIEVTPAAIQLVLNQSYDPLYGARPIKRHLEKYLVTPISRMVLKGELLDHSILSVDADPEASPSEAKFLFSVKRKPESQYVSGRQTPKKSQKLKNGRASPINVDYSDEE</sequence>
<organism evidence="1 2">
    <name type="scientific">Entomophthora muscae</name>
    <dbReference type="NCBI Taxonomy" id="34485"/>
    <lineage>
        <taxon>Eukaryota</taxon>
        <taxon>Fungi</taxon>
        <taxon>Fungi incertae sedis</taxon>
        <taxon>Zoopagomycota</taxon>
        <taxon>Entomophthoromycotina</taxon>
        <taxon>Entomophthoromycetes</taxon>
        <taxon>Entomophthorales</taxon>
        <taxon>Entomophthoraceae</taxon>
        <taxon>Entomophthora</taxon>
    </lineage>
</organism>
<evidence type="ECO:0000313" key="1">
    <source>
        <dbReference type="EMBL" id="KAJ9086248.1"/>
    </source>
</evidence>
<comment type="caution">
    <text evidence="1">The sequence shown here is derived from an EMBL/GenBank/DDBJ whole genome shotgun (WGS) entry which is preliminary data.</text>
</comment>
<dbReference type="EMBL" id="QTSX02000727">
    <property type="protein sequence ID" value="KAJ9086248.1"/>
    <property type="molecule type" value="Genomic_DNA"/>
</dbReference>
<proteinExistence type="predicted"/>
<name>A0ACC2UHE9_9FUNG</name>
<reference evidence="1" key="1">
    <citation type="submission" date="2022-04" db="EMBL/GenBank/DDBJ databases">
        <title>Genome of the entomopathogenic fungus Entomophthora muscae.</title>
        <authorList>
            <person name="Elya C."/>
            <person name="Lovett B.R."/>
            <person name="Lee E."/>
            <person name="Macias A.M."/>
            <person name="Hajek A.E."/>
            <person name="De Bivort B.L."/>
            <person name="Kasson M.T."/>
            <person name="De Fine Licht H.H."/>
            <person name="Stajich J.E."/>
        </authorList>
    </citation>
    <scope>NUCLEOTIDE SEQUENCE</scope>
    <source>
        <strain evidence="1">Berkeley</strain>
    </source>
</reference>
<keyword evidence="2" id="KW-1185">Reference proteome</keyword>
<accession>A0ACC2UHE9</accession>
<dbReference type="Proteomes" id="UP001165960">
    <property type="component" value="Unassembled WGS sequence"/>
</dbReference>
<evidence type="ECO:0000313" key="2">
    <source>
        <dbReference type="Proteomes" id="UP001165960"/>
    </source>
</evidence>
<gene>
    <name evidence="1" type="ORF">DSO57_1006132</name>
</gene>
<protein>
    <submittedName>
        <fullName evidence="1">Uncharacterized protein</fullName>
    </submittedName>
</protein>